<accession>A0A399S737</accession>
<dbReference type="InterPro" id="IPR046235">
    <property type="entry name" value="DUF6268"/>
</dbReference>
<evidence type="ECO:0000313" key="3">
    <source>
        <dbReference type="EMBL" id="RIJ37385.1"/>
    </source>
</evidence>
<keyword evidence="4" id="KW-1185">Reference proteome</keyword>
<feature type="signal peptide" evidence="1">
    <location>
        <begin position="1"/>
        <end position="20"/>
    </location>
</feature>
<dbReference type="Proteomes" id="UP000266005">
    <property type="component" value="Unassembled WGS sequence"/>
</dbReference>
<dbReference type="RefSeq" id="WP_119432041.1">
    <property type="nucleotide sequence ID" value="NZ_QWGE01000003.1"/>
</dbReference>
<dbReference type="Pfam" id="PF19783">
    <property type="entry name" value="DUF6268"/>
    <property type="match status" value="1"/>
</dbReference>
<protein>
    <recommendedName>
        <fullName evidence="2">DUF6268 domain-containing protein</fullName>
    </recommendedName>
</protein>
<proteinExistence type="predicted"/>
<dbReference type="OrthoDB" id="1112363at2"/>
<name>A0A399S737_9BACT</name>
<evidence type="ECO:0000256" key="1">
    <source>
        <dbReference type="SAM" id="SignalP"/>
    </source>
</evidence>
<organism evidence="3 4">
    <name type="scientific">Pontibacter oryzae</name>
    <dbReference type="NCBI Taxonomy" id="2304593"/>
    <lineage>
        <taxon>Bacteria</taxon>
        <taxon>Pseudomonadati</taxon>
        <taxon>Bacteroidota</taxon>
        <taxon>Cytophagia</taxon>
        <taxon>Cytophagales</taxon>
        <taxon>Hymenobacteraceae</taxon>
        <taxon>Pontibacter</taxon>
    </lineage>
</organism>
<comment type="caution">
    <text evidence="3">The sequence shown here is derived from an EMBL/GenBank/DDBJ whole genome shotgun (WGS) entry which is preliminary data.</text>
</comment>
<dbReference type="AlphaFoldDB" id="A0A399S737"/>
<dbReference type="EMBL" id="QWGE01000003">
    <property type="protein sequence ID" value="RIJ37385.1"/>
    <property type="molecule type" value="Genomic_DNA"/>
</dbReference>
<feature type="chain" id="PRO_5017395334" description="DUF6268 domain-containing protein" evidence="1">
    <location>
        <begin position="21"/>
        <end position="342"/>
    </location>
</feature>
<gene>
    <name evidence="3" type="ORF">D1627_09630</name>
</gene>
<evidence type="ECO:0000313" key="4">
    <source>
        <dbReference type="Proteomes" id="UP000266005"/>
    </source>
</evidence>
<keyword evidence="1" id="KW-0732">Signal</keyword>
<evidence type="ECO:0000259" key="2">
    <source>
        <dbReference type="Pfam" id="PF19783"/>
    </source>
</evidence>
<reference evidence="4" key="1">
    <citation type="submission" date="2018-08" db="EMBL/GenBank/DDBJ databases">
        <title>Mucilaginibacter sp. MYSH2.</title>
        <authorList>
            <person name="Seo T."/>
        </authorList>
    </citation>
    <scope>NUCLEOTIDE SEQUENCE [LARGE SCALE GENOMIC DNA]</scope>
    <source>
        <strain evidence="4">KIRAN</strain>
    </source>
</reference>
<sequence>MEIRKLLLGALCLVFFTVHAQAQAPETETLEEYATPGVIGMGKSRGVIIGYERLPDFGIDSESEDPRLGDGSGQVRRHNKFFVKAYAPLVNKPQSKLILGFDYQLEEFNFENLNENSYDLYRYLEDKNLKSIGLQLAYLHSLNERNFYLIRIKGELNGDYTRDNINIPDYLKATIDVAYGWKKTPTYALGVGLQLGYTYGRQSIYPGVLFNKTFNDKYGVESIFPANARLRYNANEKTLFYAGYRLEGASYDIFADETSLSQFGEVEFRRTDIKGLLRMEREIYDFVWFAVEGGFRQYYRNRLFDEVGSRDELITNDLKGAAYVGVELYLVPPRKWAQRQAQ</sequence>
<feature type="domain" description="DUF6268" evidence="2">
    <location>
        <begin position="110"/>
        <end position="297"/>
    </location>
</feature>